<reference evidence="6 8" key="1">
    <citation type="submission" date="2020-06" db="EMBL/GenBank/DDBJ databases">
        <title>Anoxygenic phototrophic Chloroflexota member uses a Type I reaction center.</title>
        <authorList>
            <person name="Tsuji J.M."/>
            <person name="Shaw N.A."/>
            <person name="Nagashima S."/>
            <person name="Venkiteswaran J."/>
            <person name="Schiff S.L."/>
            <person name="Hanada S."/>
            <person name="Tank M."/>
            <person name="Neufeld J.D."/>
        </authorList>
    </citation>
    <scope>NUCLEOTIDE SEQUENCE [LARGE SCALE GENOMIC DNA]</scope>
    <source>
        <strain evidence="6">L227-S17</strain>
    </source>
</reference>
<gene>
    <name evidence="6" type="ORF">HXX08_10885</name>
    <name evidence="7" type="ORF">OZ401_001521</name>
</gene>
<reference evidence="7" key="2">
    <citation type="journal article" date="2024" name="Nature">
        <title>Anoxygenic phototroph of the Chloroflexota uses a type I reaction centre.</title>
        <authorList>
            <person name="Tsuji J.M."/>
            <person name="Shaw N.A."/>
            <person name="Nagashima S."/>
            <person name="Venkiteswaran J.J."/>
            <person name="Schiff S.L."/>
            <person name="Watanabe T."/>
            <person name="Fukui M."/>
            <person name="Hanada S."/>
            <person name="Tank M."/>
            <person name="Neufeld J.D."/>
        </authorList>
    </citation>
    <scope>NUCLEOTIDE SEQUENCE</scope>
    <source>
        <strain evidence="7">L227-S17</strain>
    </source>
</reference>
<name>A0A8T7M0Q9_9CHLR</name>
<feature type="transmembrane region" description="Helical" evidence="5">
    <location>
        <begin position="136"/>
        <end position="154"/>
    </location>
</feature>
<dbReference type="PANTHER" id="PTHR43359">
    <property type="entry name" value="FORMATE HYDROGENLYASE SUBUNIT 4"/>
    <property type="match status" value="1"/>
</dbReference>
<feature type="transmembrane region" description="Helical" evidence="5">
    <location>
        <begin position="261"/>
        <end position="283"/>
    </location>
</feature>
<dbReference type="RefSeq" id="WP_341467628.1">
    <property type="nucleotide sequence ID" value="NZ_CP128399.1"/>
</dbReference>
<evidence type="ECO:0000256" key="3">
    <source>
        <dbReference type="ARBA" id="ARBA00022989"/>
    </source>
</evidence>
<comment type="subcellular location">
    <subcellularLocation>
        <location evidence="1">Membrane</location>
        <topology evidence="1">Multi-pass membrane protein</topology>
    </subcellularLocation>
</comment>
<feature type="transmembrane region" description="Helical" evidence="5">
    <location>
        <begin position="75"/>
        <end position="96"/>
    </location>
</feature>
<dbReference type="PANTHER" id="PTHR43359:SF1">
    <property type="entry name" value="FORMATE HYDROGENLYASE SUBUNIT 4-RELATED"/>
    <property type="match status" value="1"/>
</dbReference>
<dbReference type="AlphaFoldDB" id="A0A8T7M0Q9"/>
<protein>
    <submittedName>
        <fullName evidence="6">Respiratory chain complex I subunit 1 family protein</fullName>
    </submittedName>
</protein>
<evidence type="ECO:0000256" key="2">
    <source>
        <dbReference type="ARBA" id="ARBA00022692"/>
    </source>
</evidence>
<proteinExistence type="predicted"/>
<dbReference type="EMBL" id="CP128399">
    <property type="protein sequence ID" value="WJW65743.1"/>
    <property type="molecule type" value="Genomic_DNA"/>
</dbReference>
<feature type="transmembrane region" description="Helical" evidence="5">
    <location>
        <begin position="174"/>
        <end position="194"/>
    </location>
</feature>
<evidence type="ECO:0000313" key="8">
    <source>
        <dbReference type="Proteomes" id="UP000521676"/>
    </source>
</evidence>
<dbReference type="Pfam" id="PF00146">
    <property type="entry name" value="NADHdh"/>
    <property type="match status" value="1"/>
</dbReference>
<keyword evidence="2 5" id="KW-0812">Transmembrane</keyword>
<feature type="transmembrane region" description="Helical" evidence="5">
    <location>
        <begin position="102"/>
        <end position="124"/>
    </location>
</feature>
<evidence type="ECO:0000313" key="9">
    <source>
        <dbReference type="Proteomes" id="UP001431572"/>
    </source>
</evidence>
<sequence length="317" mass="34378">MIVNLLFSLVGALVQLAFVLLFAPLVQGFIKKIKARLQGRRGPVLLQQYYDIGKYLNKTEILSEHSSWITRVTPYLVFGCMAAAAMMLPLVGLSPLRSADDIILLIYIFGLARVFTVLGGLDAGSAFGGMGSSREMMVSMLVEPGLLLVLFASALRAGSTGLSGIVTHLSNGGISTITPSHLMCAFALFVLIIAETGRLPVDNPDTHLELTMIHEGMLLEYSGRLLGLMLWATSIKQLLFISLFVNLFLPWGIATTADISSLLVGGLVYILKIGLVAVGLGVVEMLTPKMRLFRLPQFMLTPFLVAFLGIISDYVVR</sequence>
<accession>A0A8T7M0Q9</accession>
<feature type="transmembrane region" description="Helical" evidence="5">
    <location>
        <begin position="6"/>
        <end position="30"/>
    </location>
</feature>
<evidence type="ECO:0000256" key="4">
    <source>
        <dbReference type="ARBA" id="ARBA00023136"/>
    </source>
</evidence>
<keyword evidence="9" id="KW-1185">Reference proteome</keyword>
<organism evidence="6 8">
    <name type="scientific">Candidatus Chlorohelix allophototropha</name>
    <dbReference type="NCBI Taxonomy" id="3003348"/>
    <lineage>
        <taxon>Bacteria</taxon>
        <taxon>Bacillati</taxon>
        <taxon>Chloroflexota</taxon>
        <taxon>Chloroflexia</taxon>
        <taxon>Candidatus Chloroheliales</taxon>
        <taxon>Candidatus Chloroheliaceae</taxon>
        <taxon>Candidatus Chlorohelix</taxon>
    </lineage>
</organism>
<feature type="transmembrane region" description="Helical" evidence="5">
    <location>
        <begin position="225"/>
        <end position="249"/>
    </location>
</feature>
<dbReference type="Proteomes" id="UP001431572">
    <property type="component" value="Chromosome 1"/>
</dbReference>
<keyword evidence="4 5" id="KW-0472">Membrane</keyword>
<evidence type="ECO:0000313" key="6">
    <source>
        <dbReference type="EMBL" id="NWJ46372.1"/>
    </source>
</evidence>
<dbReference type="InterPro" id="IPR052561">
    <property type="entry name" value="ComplexI_Subunit1"/>
</dbReference>
<keyword evidence="3 5" id="KW-1133">Transmembrane helix</keyword>
<dbReference type="EMBL" id="JACATZ010000001">
    <property type="protein sequence ID" value="NWJ46372.1"/>
    <property type="molecule type" value="Genomic_DNA"/>
</dbReference>
<dbReference type="InterPro" id="IPR001694">
    <property type="entry name" value="NADH_UbQ_OxRdtase_su1/FPO"/>
</dbReference>
<dbReference type="GO" id="GO:0005886">
    <property type="term" value="C:plasma membrane"/>
    <property type="evidence" value="ECO:0007669"/>
    <property type="project" value="TreeGrafter"/>
</dbReference>
<evidence type="ECO:0000256" key="5">
    <source>
        <dbReference type="SAM" id="Phobius"/>
    </source>
</evidence>
<dbReference type="Proteomes" id="UP000521676">
    <property type="component" value="Unassembled WGS sequence"/>
</dbReference>
<feature type="transmembrane region" description="Helical" evidence="5">
    <location>
        <begin position="295"/>
        <end position="316"/>
    </location>
</feature>
<evidence type="ECO:0000313" key="7">
    <source>
        <dbReference type="EMBL" id="WJW65743.1"/>
    </source>
</evidence>
<evidence type="ECO:0000256" key="1">
    <source>
        <dbReference type="ARBA" id="ARBA00004141"/>
    </source>
</evidence>